<evidence type="ECO:0000313" key="3">
    <source>
        <dbReference type="EMBL" id="CAB9501704.1"/>
    </source>
</evidence>
<organism evidence="3 4">
    <name type="scientific">Seminavis robusta</name>
    <dbReference type="NCBI Taxonomy" id="568900"/>
    <lineage>
        <taxon>Eukaryota</taxon>
        <taxon>Sar</taxon>
        <taxon>Stramenopiles</taxon>
        <taxon>Ochrophyta</taxon>
        <taxon>Bacillariophyta</taxon>
        <taxon>Bacillariophyceae</taxon>
        <taxon>Bacillariophycidae</taxon>
        <taxon>Naviculales</taxon>
        <taxon>Naviculaceae</taxon>
        <taxon>Seminavis</taxon>
    </lineage>
</organism>
<dbReference type="PANTHER" id="PTHR10900">
    <property type="entry name" value="PERIOSTIN-RELATED"/>
    <property type="match status" value="1"/>
</dbReference>
<gene>
    <name evidence="3" type="ORF">SEMRO_116_G056970.1</name>
</gene>
<dbReference type="Gene3D" id="2.30.180.10">
    <property type="entry name" value="FAS1 domain"/>
    <property type="match status" value="4"/>
</dbReference>
<dbReference type="SMART" id="SM00554">
    <property type="entry name" value="FAS1"/>
    <property type="match status" value="4"/>
</dbReference>
<reference evidence="3" key="1">
    <citation type="submission" date="2020-06" db="EMBL/GenBank/DDBJ databases">
        <authorList>
            <consortium name="Plant Systems Biology data submission"/>
        </authorList>
    </citation>
    <scope>NUCLEOTIDE SEQUENCE</scope>
    <source>
        <strain evidence="3">D6</strain>
    </source>
</reference>
<dbReference type="AlphaFoldDB" id="A0A9N8DJ58"/>
<evidence type="ECO:0000313" key="4">
    <source>
        <dbReference type="Proteomes" id="UP001153069"/>
    </source>
</evidence>
<proteinExistence type="predicted"/>
<dbReference type="SUPFAM" id="SSF82153">
    <property type="entry name" value="FAS1 domain"/>
    <property type="match status" value="4"/>
</dbReference>
<feature type="chain" id="PRO_5040266296" evidence="1">
    <location>
        <begin position="22"/>
        <end position="711"/>
    </location>
</feature>
<dbReference type="InterPro" id="IPR000782">
    <property type="entry name" value="FAS1_domain"/>
</dbReference>
<feature type="domain" description="FAS1" evidence="2">
    <location>
        <begin position="162"/>
        <end position="307"/>
    </location>
</feature>
<dbReference type="Proteomes" id="UP001153069">
    <property type="component" value="Unassembled WGS sequence"/>
</dbReference>
<dbReference type="OrthoDB" id="286301at2759"/>
<feature type="domain" description="FAS1" evidence="2">
    <location>
        <begin position="23"/>
        <end position="156"/>
    </location>
</feature>
<keyword evidence="4" id="KW-1185">Reference proteome</keyword>
<feature type="domain" description="FAS1" evidence="2">
    <location>
        <begin position="453"/>
        <end position="628"/>
    </location>
</feature>
<name>A0A9N8DJ58_9STRA</name>
<evidence type="ECO:0000259" key="2">
    <source>
        <dbReference type="PROSITE" id="PS50213"/>
    </source>
</evidence>
<dbReference type="InterPro" id="IPR036378">
    <property type="entry name" value="FAS1_dom_sf"/>
</dbReference>
<sequence>MVAKKVLFGLMALLLPGTIVGQQPSIVGIISRDLRFSTLVSLLTAAGLMPELSGPGPLTLFAPVNVAFANSRVNVTRLLQPIWTAHLIDLLKYQATEQEIWASDLEVGDEVVSTQDEIIRVTSSNPRPLILNDNATVFEQDKLASNGVVQAIDHVLLPISASQSIYDFVKDNPDYQVFTNLIERAGLIEEMSGPGPLTVFAPPDRAFGATMDSQWNTFVQDQQRVRNYLLYHFLNGNVFSAQLERVDTVQTVQGSDIDVTTVQAMVRQGNRPVQRPPNAIFLNTDSEIVDRDVLVSNGVLHVIDRPLTPPPEVEPTILELMEEQGLTVFVSAARRTGLLDILNNPSVTLTAFASVNTGFYPHFSLYMNNYDYHLHLKAAMEYQIMAGLFLKPSMTTGLRMPALLEQEFTEVTQGTPDTIIVNDEASVTTGDLLAINGALQVTNQVIIPPFHETDIIDVIARQPRDFSTLVYLLVLTGLIPDLSTDGPFTLFAPNNQAFDDLLLSSGLLSGSDWTSNLETMTEILKYHVVPGVVYAQDLTHNSTFTTLQGSDIRITIGDYYLDRRLNAKNDLERRLTSPNELTAPVHGRHLTITHEAPASVINVDARATVIEADMLASNGVVHSIDAVLIPSSQGWLENLRPDAPPSTDQVCLQWGDFDSLCCPIEPDAQVTIDSLGGNPAGKPIAKRGKQAGRQDNWYCDVMNLGDGLPGV</sequence>
<accession>A0A9N8DJ58</accession>
<dbReference type="PANTHER" id="PTHR10900:SF77">
    <property type="entry name" value="FI19380P1"/>
    <property type="match status" value="1"/>
</dbReference>
<dbReference type="PROSITE" id="PS50213">
    <property type="entry name" value="FAS1"/>
    <property type="match status" value="4"/>
</dbReference>
<dbReference type="InterPro" id="IPR050904">
    <property type="entry name" value="Adhesion/Biosynth-related"/>
</dbReference>
<evidence type="ECO:0000256" key="1">
    <source>
        <dbReference type="SAM" id="SignalP"/>
    </source>
</evidence>
<protein>
    <submittedName>
        <fullName evidence="3">Beta-induced protein ig-h3</fullName>
    </submittedName>
</protein>
<dbReference type="Pfam" id="PF02469">
    <property type="entry name" value="Fasciclin"/>
    <property type="match status" value="5"/>
</dbReference>
<keyword evidence="1" id="KW-0732">Signal</keyword>
<comment type="caution">
    <text evidence="3">The sequence shown here is derived from an EMBL/GenBank/DDBJ whole genome shotgun (WGS) entry which is preliminary data.</text>
</comment>
<feature type="domain" description="FAS1" evidence="2">
    <location>
        <begin position="313"/>
        <end position="446"/>
    </location>
</feature>
<dbReference type="EMBL" id="CAICTM010000115">
    <property type="protein sequence ID" value="CAB9501704.1"/>
    <property type="molecule type" value="Genomic_DNA"/>
</dbReference>
<feature type="signal peptide" evidence="1">
    <location>
        <begin position="1"/>
        <end position="21"/>
    </location>
</feature>